<dbReference type="Proteomes" id="UP000476310">
    <property type="component" value="Unassembled WGS sequence"/>
</dbReference>
<comment type="caution">
    <text evidence="1">The sequence shown here is derived from an EMBL/GenBank/DDBJ whole genome shotgun (WGS) entry which is preliminary data.</text>
</comment>
<name>A0A6G4AEC9_9ACTN</name>
<evidence type="ECO:0000313" key="1">
    <source>
        <dbReference type="EMBL" id="NEW71049.1"/>
    </source>
</evidence>
<reference evidence="1" key="1">
    <citation type="submission" date="2020-02" db="EMBL/GenBank/DDBJ databases">
        <title>A new Streptomyces sp. for controlling soil-borne diseases.</title>
        <authorList>
            <person name="Li X."/>
            <person name="Tian Y."/>
            <person name="Gao K."/>
        </authorList>
    </citation>
    <scope>NUCLEOTIDE SEQUENCE [LARGE SCALE GENOMIC DNA]</scope>
    <source>
        <strain evidence="1">0250</strain>
    </source>
</reference>
<sequence>MSGHVLASLLPKQPLDLMRADQNWNAVATPDDWGRHVMDALGDSTGAVFEDPVLQQLVWIIPPGGADAWPAAPALGMTFYRAGDRLTVPGLDGDRGGTRWIHPPETDRLFTDADALRRAVESVVGPLDEAADLAPVRVCRSCATTTRDHVVIDAWESSNGLRRVSWACPPCWRDTGGSSGHLLDLRKPR</sequence>
<organism evidence="1 2">
    <name type="scientific">Streptomyces rhizosphaericus</name>
    <dbReference type="NCBI Taxonomy" id="114699"/>
    <lineage>
        <taxon>Bacteria</taxon>
        <taxon>Bacillati</taxon>
        <taxon>Actinomycetota</taxon>
        <taxon>Actinomycetes</taxon>
        <taxon>Kitasatosporales</taxon>
        <taxon>Streptomycetaceae</taxon>
        <taxon>Streptomyces</taxon>
        <taxon>Streptomyces violaceusniger group</taxon>
    </lineage>
</organism>
<proteinExistence type="predicted"/>
<dbReference type="EMBL" id="JAAIKT010000010">
    <property type="protein sequence ID" value="NEW71049.1"/>
    <property type="molecule type" value="Genomic_DNA"/>
</dbReference>
<gene>
    <name evidence="1" type="ORF">G4H13_11705</name>
</gene>
<accession>A0A6G4AEC9</accession>
<dbReference type="RefSeq" id="WP_164426412.1">
    <property type="nucleotide sequence ID" value="NZ_JAAIKT010000010.1"/>
</dbReference>
<keyword evidence="2" id="KW-1185">Reference proteome</keyword>
<evidence type="ECO:0000313" key="2">
    <source>
        <dbReference type="Proteomes" id="UP000476310"/>
    </source>
</evidence>
<dbReference type="AlphaFoldDB" id="A0A6G4AEC9"/>
<protein>
    <submittedName>
        <fullName evidence="1">Uncharacterized protein</fullName>
    </submittedName>
</protein>